<sequence length="459" mass="47375">MTTESTRSIDRADIATLRAAVRGAVHRPADPGYQTIAFNVAVSRRPWAVVDVLDADDVAAVVEFAAVNAMTVAVHCTGHGATPIDGTTLLVRTGKLDRLHVDSAARTARVGAGLRWQSVIDATAPLGLAPVCGSAPGVGVVGLLTGAGVGPMVRALGSAADYAREFTVVTGDGTIRRVAPDENAELFWGLRGGKATLGIVVEAVIDLLPLRFFYGGALYFDGDDAAAVLYAWHAWTQTLPDDADTSIALLRLPDVPGVPPVLAGRLTVAVRFASLADPEAGAAILAPMRDVAQPILDAVAQMPYAAIGAIHADPTDPVPAFEDSILLRDLTAETIAAVLGQVGPTVQSPLLMAEIRLLGGALARPAAEHRAFCHPNAVANVQVVGVLAPPIAELVPGAVESLVAAFAPFSDGARLANFAASSDPAVIASCYDEDTRAWLAALARQHDPAGVLAVGQVVR</sequence>
<dbReference type="Gene3D" id="3.30.43.10">
    <property type="entry name" value="Uridine Diphospho-n-acetylenolpyruvylglucosamine Reductase, domain 2"/>
    <property type="match status" value="1"/>
</dbReference>
<proteinExistence type="inferred from homology"/>
<dbReference type="InterPro" id="IPR016166">
    <property type="entry name" value="FAD-bd_PCMH"/>
</dbReference>
<evidence type="ECO:0000313" key="7">
    <source>
        <dbReference type="EMBL" id="WOC13459.1"/>
    </source>
</evidence>
<name>A0AA97CX82_9ACTN</name>
<evidence type="ECO:0000256" key="3">
    <source>
        <dbReference type="ARBA" id="ARBA00022630"/>
    </source>
</evidence>
<dbReference type="AlphaFoldDB" id="A0AA97CX82"/>
<reference evidence="7" key="1">
    <citation type="submission" date="2023-06" db="EMBL/GenBank/DDBJ databases">
        <title>Gordonia sp. nov. and Pseudochrobactrum sp. nov., two species isolated from the burying beetle Nicrophorus vespilloides.</title>
        <authorList>
            <person name="Poehlein A."/>
            <person name="Guzman J."/>
            <person name="Daniel R."/>
            <person name="Vilcinskas A."/>
        </authorList>
    </citation>
    <scope>NUCLEOTIDE SEQUENCE</scope>
    <source>
        <strain evidence="7">MP11Mi</strain>
    </source>
</reference>
<dbReference type="GO" id="GO:0016491">
    <property type="term" value="F:oxidoreductase activity"/>
    <property type="evidence" value="ECO:0007669"/>
    <property type="project" value="UniProtKB-KW"/>
</dbReference>
<comment type="similarity">
    <text evidence="2">Belongs to the oxygen-dependent FAD-linked oxidoreductase family.</text>
</comment>
<dbReference type="PROSITE" id="PS51387">
    <property type="entry name" value="FAD_PCMH"/>
    <property type="match status" value="1"/>
</dbReference>
<accession>A0AA97CX82</accession>
<evidence type="ECO:0000256" key="5">
    <source>
        <dbReference type="ARBA" id="ARBA00023002"/>
    </source>
</evidence>
<dbReference type="InterPro" id="IPR016169">
    <property type="entry name" value="FAD-bd_PCMH_sub2"/>
</dbReference>
<dbReference type="Gene3D" id="3.40.462.20">
    <property type="match status" value="1"/>
</dbReference>
<keyword evidence="5 7" id="KW-0560">Oxidoreductase</keyword>
<evidence type="ECO:0000256" key="1">
    <source>
        <dbReference type="ARBA" id="ARBA00001974"/>
    </source>
</evidence>
<feature type="domain" description="FAD-binding PCMH-type" evidence="6">
    <location>
        <begin position="42"/>
        <end position="210"/>
    </location>
</feature>
<dbReference type="RefSeq" id="WP_420039278.1">
    <property type="nucleotide sequence ID" value="NZ_CP128986.1"/>
</dbReference>
<keyword evidence="3" id="KW-0285">Flavoprotein</keyword>
<comment type="cofactor">
    <cofactor evidence="1">
        <name>FAD</name>
        <dbReference type="ChEBI" id="CHEBI:57692"/>
    </cofactor>
</comment>
<gene>
    <name evidence="7" type="primary">mcrA</name>
    <name evidence="7" type="ORF">MP11Mi_25600</name>
</gene>
<dbReference type="SUPFAM" id="SSF56176">
    <property type="entry name" value="FAD-binding/transporter-associated domain-like"/>
    <property type="match status" value="1"/>
</dbReference>
<dbReference type="PANTHER" id="PTHR42973">
    <property type="entry name" value="BINDING OXIDOREDUCTASE, PUTATIVE (AFU_ORTHOLOGUE AFUA_1G17690)-RELATED"/>
    <property type="match status" value="1"/>
</dbReference>
<keyword evidence="4" id="KW-0274">FAD</keyword>
<dbReference type="InterPro" id="IPR036318">
    <property type="entry name" value="FAD-bd_PCMH-like_sf"/>
</dbReference>
<organism evidence="7">
    <name type="scientific">Gordonia sp. MP11Mi</name>
    <dbReference type="NCBI Taxonomy" id="3022769"/>
    <lineage>
        <taxon>Bacteria</taxon>
        <taxon>Bacillati</taxon>
        <taxon>Actinomycetota</taxon>
        <taxon>Actinomycetes</taxon>
        <taxon>Mycobacteriales</taxon>
        <taxon>Gordoniaceae</taxon>
        <taxon>Gordonia</taxon>
    </lineage>
</organism>
<dbReference type="Gene3D" id="3.30.465.10">
    <property type="match status" value="1"/>
</dbReference>
<dbReference type="PANTHER" id="PTHR42973:SF39">
    <property type="entry name" value="FAD-BINDING PCMH-TYPE DOMAIN-CONTAINING PROTEIN"/>
    <property type="match status" value="1"/>
</dbReference>
<dbReference type="EMBL" id="CP128986">
    <property type="protein sequence ID" value="WOC13459.1"/>
    <property type="molecule type" value="Genomic_DNA"/>
</dbReference>
<dbReference type="InterPro" id="IPR006094">
    <property type="entry name" value="Oxid_FAD_bind_N"/>
</dbReference>
<dbReference type="InterPro" id="IPR050416">
    <property type="entry name" value="FAD-linked_Oxidoreductase"/>
</dbReference>
<evidence type="ECO:0000256" key="4">
    <source>
        <dbReference type="ARBA" id="ARBA00022827"/>
    </source>
</evidence>
<evidence type="ECO:0000259" key="6">
    <source>
        <dbReference type="PROSITE" id="PS51387"/>
    </source>
</evidence>
<protein>
    <submittedName>
        <fullName evidence="7">Mitomycin radical oxidase</fullName>
        <ecNumber evidence="7">1.5.3.-</ecNumber>
    </submittedName>
</protein>
<dbReference type="Pfam" id="PF01565">
    <property type="entry name" value="FAD_binding_4"/>
    <property type="match status" value="1"/>
</dbReference>
<dbReference type="EC" id="1.5.3.-" evidence="7"/>
<dbReference type="InterPro" id="IPR016167">
    <property type="entry name" value="FAD-bd_PCMH_sub1"/>
</dbReference>
<evidence type="ECO:0000256" key="2">
    <source>
        <dbReference type="ARBA" id="ARBA00005466"/>
    </source>
</evidence>
<dbReference type="GO" id="GO:0071949">
    <property type="term" value="F:FAD binding"/>
    <property type="evidence" value="ECO:0007669"/>
    <property type="project" value="InterPro"/>
</dbReference>